<proteinExistence type="predicted"/>
<accession>A0A4U6W3G3</accession>
<reference evidence="1" key="1">
    <citation type="submission" date="2019-03" db="EMBL/GenBank/DDBJ databases">
        <title>WGS assembly of Setaria viridis.</title>
        <authorList>
            <person name="Huang P."/>
            <person name="Jenkins J."/>
            <person name="Grimwood J."/>
            <person name="Barry K."/>
            <person name="Healey A."/>
            <person name="Mamidi S."/>
            <person name="Sreedasyam A."/>
            <person name="Shu S."/>
            <person name="Feldman M."/>
            <person name="Wu J."/>
            <person name="Yu Y."/>
            <person name="Chen C."/>
            <person name="Johnson J."/>
            <person name="Rokhsar D."/>
            <person name="Baxter I."/>
            <person name="Schmutz J."/>
            <person name="Brutnell T."/>
            <person name="Kellogg E."/>
        </authorList>
    </citation>
    <scope>NUCLEOTIDE SEQUENCE [LARGE SCALE GENOMIC DNA]</scope>
</reference>
<dbReference type="Proteomes" id="UP000298652">
    <property type="component" value="Chromosome 2"/>
</dbReference>
<dbReference type="AlphaFoldDB" id="A0A4U6W3G3"/>
<evidence type="ECO:0000313" key="1">
    <source>
        <dbReference type="EMBL" id="TKW35129.1"/>
    </source>
</evidence>
<sequence>MRQGSRGLATAAGRLSAGRADSTAAASSHLVVGAKDAFVVVDVRPPGGCIEVEAGHAHLAWGGQGGRRALIRHGGEGVQDGLLLPPAPATTAAAKPNQYRCHLSRKKRSCASLAALHHLLLHIILFPFSSSPFPFLLRIDLAISCSSAGLESYDGGLASLREKVLDLCGSPRRSRLTVAREQLRSCLVHREGRILSFSLYGENNHSQLRAPEVTHPGYQRFFCQDGWVCV</sequence>
<evidence type="ECO:0000313" key="2">
    <source>
        <dbReference type="Proteomes" id="UP000298652"/>
    </source>
</evidence>
<name>A0A4U6W3G3_SETVI</name>
<keyword evidence="2" id="KW-1185">Reference proteome</keyword>
<dbReference type="EMBL" id="CM016553">
    <property type="protein sequence ID" value="TKW35129.1"/>
    <property type="molecule type" value="Genomic_DNA"/>
</dbReference>
<organism evidence="1 2">
    <name type="scientific">Setaria viridis</name>
    <name type="common">Green bristlegrass</name>
    <name type="synonym">Setaria italica subsp. viridis</name>
    <dbReference type="NCBI Taxonomy" id="4556"/>
    <lineage>
        <taxon>Eukaryota</taxon>
        <taxon>Viridiplantae</taxon>
        <taxon>Streptophyta</taxon>
        <taxon>Embryophyta</taxon>
        <taxon>Tracheophyta</taxon>
        <taxon>Spermatophyta</taxon>
        <taxon>Magnoliopsida</taxon>
        <taxon>Liliopsida</taxon>
        <taxon>Poales</taxon>
        <taxon>Poaceae</taxon>
        <taxon>PACMAD clade</taxon>
        <taxon>Panicoideae</taxon>
        <taxon>Panicodae</taxon>
        <taxon>Paniceae</taxon>
        <taxon>Cenchrinae</taxon>
        <taxon>Setaria</taxon>
    </lineage>
</organism>
<dbReference type="Gramene" id="TKW35129">
    <property type="protein sequence ID" value="TKW35129"/>
    <property type="gene ID" value="SEVIR_2G351300v2"/>
</dbReference>
<gene>
    <name evidence="1" type="ORF">SEVIR_2G351300v2</name>
</gene>
<protein>
    <submittedName>
        <fullName evidence="1">Uncharacterized protein</fullName>
    </submittedName>
</protein>